<evidence type="ECO:0000313" key="2">
    <source>
        <dbReference type="EMBL" id="ADB16785.1"/>
    </source>
</evidence>
<organism evidence="2 3">
    <name type="scientific">Pirellula staleyi (strain ATCC 27377 / DSM 6068 / ICPB 4128)</name>
    <name type="common">Pirella staleyi</name>
    <dbReference type="NCBI Taxonomy" id="530564"/>
    <lineage>
        <taxon>Bacteria</taxon>
        <taxon>Pseudomonadati</taxon>
        <taxon>Planctomycetota</taxon>
        <taxon>Planctomycetia</taxon>
        <taxon>Pirellulales</taxon>
        <taxon>Pirellulaceae</taxon>
        <taxon>Pirellula</taxon>
    </lineage>
</organism>
<dbReference type="Pfam" id="PF11736">
    <property type="entry name" value="DUF3299"/>
    <property type="match status" value="1"/>
</dbReference>
<dbReference type="eggNOG" id="COG3495">
    <property type="taxonomic scope" value="Bacteria"/>
</dbReference>
<keyword evidence="3" id="KW-1185">Reference proteome</keyword>
<keyword evidence="1" id="KW-0472">Membrane</keyword>
<evidence type="ECO:0000256" key="1">
    <source>
        <dbReference type="SAM" id="Phobius"/>
    </source>
</evidence>
<dbReference type="Proteomes" id="UP000001887">
    <property type="component" value="Chromosome"/>
</dbReference>
<accession>D2R1R6</accession>
<protein>
    <recommendedName>
        <fullName evidence="4">DUF3299 domain-containing protein</fullName>
    </recommendedName>
</protein>
<sequence length="232" mass="25432">MTTGEEELYAPYQTPATATEEIEPYRTVSRSAVISVGVGVLALLGFSFPSLLPLAMLGIVLALTSLTTIRRYPNEYTGKKIALAGLLLSAFTLLVATPWHIYEYMTEVPENHVRISFSDLQPDPEVPELMIPPKAADLSGKQVFIKGYMHPGVSSTGKVMHFILVPDMGTCCFGGQPKMTDMIEIKVTDPTQSIAYSTRRMKLAGTFKLSYPQAKLGLKDVCYSLDASMVKK</sequence>
<keyword evidence="1" id="KW-0812">Transmembrane</keyword>
<evidence type="ECO:0008006" key="4">
    <source>
        <dbReference type="Google" id="ProtNLM"/>
    </source>
</evidence>
<dbReference type="AlphaFoldDB" id="D2R1R6"/>
<feature type="transmembrane region" description="Helical" evidence="1">
    <location>
        <begin position="81"/>
        <end position="102"/>
    </location>
</feature>
<name>D2R1R6_PIRSD</name>
<feature type="transmembrane region" description="Helical" evidence="1">
    <location>
        <begin position="52"/>
        <end position="69"/>
    </location>
</feature>
<dbReference type="Gene3D" id="2.40.50.870">
    <property type="entry name" value="Protein of unknown function (DUF3299)"/>
    <property type="match status" value="1"/>
</dbReference>
<dbReference type="HOGENOM" id="CLU_084197_0_0_0"/>
<keyword evidence="1" id="KW-1133">Transmembrane helix</keyword>
<evidence type="ECO:0000313" key="3">
    <source>
        <dbReference type="Proteomes" id="UP000001887"/>
    </source>
</evidence>
<proteinExistence type="predicted"/>
<dbReference type="OrthoDB" id="279013at2"/>
<gene>
    <name evidence="2" type="ordered locus">Psta_2111</name>
</gene>
<dbReference type="EMBL" id="CP001848">
    <property type="protein sequence ID" value="ADB16785.1"/>
    <property type="molecule type" value="Genomic_DNA"/>
</dbReference>
<dbReference type="KEGG" id="psl:Psta_2111"/>
<dbReference type="InterPro" id="IPR021727">
    <property type="entry name" value="DUF3299"/>
</dbReference>
<reference evidence="2 3" key="1">
    <citation type="journal article" date="2009" name="Stand. Genomic Sci.">
        <title>Complete genome sequence of Pirellula staleyi type strain (ATCC 27377).</title>
        <authorList>
            <person name="Clum A."/>
            <person name="Tindall B.J."/>
            <person name="Sikorski J."/>
            <person name="Ivanova N."/>
            <person name="Mavrommatis K."/>
            <person name="Lucas S."/>
            <person name="Glavina del Rio T."/>
            <person name="Nolan M."/>
            <person name="Chen F."/>
            <person name="Tice H."/>
            <person name="Pitluck S."/>
            <person name="Cheng J.F."/>
            <person name="Chertkov O."/>
            <person name="Brettin T."/>
            <person name="Han C."/>
            <person name="Detter J.C."/>
            <person name="Kuske C."/>
            <person name="Bruce D."/>
            <person name="Goodwin L."/>
            <person name="Ovchinikova G."/>
            <person name="Pati A."/>
            <person name="Mikhailova N."/>
            <person name="Chen A."/>
            <person name="Palaniappan K."/>
            <person name="Land M."/>
            <person name="Hauser L."/>
            <person name="Chang Y.J."/>
            <person name="Jeffries C.D."/>
            <person name="Chain P."/>
            <person name="Rohde M."/>
            <person name="Goker M."/>
            <person name="Bristow J."/>
            <person name="Eisen J.A."/>
            <person name="Markowitz V."/>
            <person name="Hugenholtz P."/>
            <person name="Kyrpides N.C."/>
            <person name="Klenk H.P."/>
            <person name="Lapidus A."/>
        </authorList>
    </citation>
    <scope>NUCLEOTIDE SEQUENCE [LARGE SCALE GENOMIC DNA]</scope>
    <source>
        <strain evidence="3">ATCC 27377 / DSM 6068 / ICPB 4128</strain>
    </source>
</reference>